<proteinExistence type="inferred from homology"/>
<dbReference type="Proteomes" id="UP000198943">
    <property type="component" value="Unassembled WGS sequence"/>
</dbReference>
<comment type="subcellular location">
    <subcellularLocation>
        <location evidence="1">Membrane</location>
        <topology evidence="1">Multi-pass membrane protein</topology>
    </subcellularLocation>
</comment>
<feature type="transmembrane region" description="Helical" evidence="6">
    <location>
        <begin position="181"/>
        <end position="199"/>
    </location>
</feature>
<evidence type="ECO:0000256" key="6">
    <source>
        <dbReference type="SAM" id="Phobius"/>
    </source>
</evidence>
<dbReference type="InterPro" id="IPR024002">
    <property type="entry name" value="For/NO2_transpt_CS"/>
</dbReference>
<keyword evidence="2 6" id="KW-0812">Transmembrane</keyword>
<protein>
    <submittedName>
        <fullName evidence="7">Formate/nitrite transporter</fullName>
    </submittedName>
</protein>
<keyword evidence="3 6" id="KW-1133">Transmembrane helix</keyword>
<evidence type="ECO:0000256" key="2">
    <source>
        <dbReference type="ARBA" id="ARBA00022692"/>
    </source>
</evidence>
<organism evidence="7 8">
    <name type="scientific">Succiniclasticum ruminis</name>
    <dbReference type="NCBI Taxonomy" id="40841"/>
    <lineage>
        <taxon>Bacteria</taxon>
        <taxon>Bacillati</taxon>
        <taxon>Bacillota</taxon>
        <taxon>Negativicutes</taxon>
        <taxon>Acidaminococcales</taxon>
        <taxon>Acidaminococcaceae</taxon>
        <taxon>Succiniclasticum</taxon>
    </lineage>
</organism>
<evidence type="ECO:0000256" key="5">
    <source>
        <dbReference type="ARBA" id="ARBA00049660"/>
    </source>
</evidence>
<dbReference type="InterPro" id="IPR023271">
    <property type="entry name" value="Aquaporin-like"/>
</dbReference>
<reference evidence="8" key="1">
    <citation type="submission" date="2016-10" db="EMBL/GenBank/DDBJ databases">
        <authorList>
            <person name="Varghese N."/>
            <person name="Submissions S."/>
        </authorList>
    </citation>
    <scope>NUCLEOTIDE SEQUENCE [LARGE SCALE GENOMIC DNA]</scope>
    <source>
        <strain evidence="8">DSM 11005</strain>
    </source>
</reference>
<dbReference type="GO" id="GO:0005886">
    <property type="term" value="C:plasma membrane"/>
    <property type="evidence" value="ECO:0007669"/>
    <property type="project" value="TreeGrafter"/>
</dbReference>
<dbReference type="EMBL" id="FMYW01000004">
    <property type="protein sequence ID" value="SDC29316.1"/>
    <property type="molecule type" value="Genomic_DNA"/>
</dbReference>
<evidence type="ECO:0000256" key="1">
    <source>
        <dbReference type="ARBA" id="ARBA00004141"/>
    </source>
</evidence>
<evidence type="ECO:0000256" key="4">
    <source>
        <dbReference type="ARBA" id="ARBA00023136"/>
    </source>
</evidence>
<feature type="transmembrane region" description="Helical" evidence="6">
    <location>
        <begin position="108"/>
        <end position="130"/>
    </location>
</feature>
<feature type="transmembrane region" description="Helical" evidence="6">
    <location>
        <begin position="245"/>
        <end position="267"/>
    </location>
</feature>
<name>A0A1G6KG74_9FIRM</name>
<dbReference type="Gene3D" id="1.20.1080.10">
    <property type="entry name" value="Glycerol uptake facilitator protein"/>
    <property type="match status" value="1"/>
</dbReference>
<feature type="transmembrane region" description="Helical" evidence="6">
    <location>
        <begin position="28"/>
        <end position="53"/>
    </location>
</feature>
<evidence type="ECO:0000313" key="7">
    <source>
        <dbReference type="EMBL" id="SDC29316.1"/>
    </source>
</evidence>
<dbReference type="OrthoDB" id="9786493at2"/>
<dbReference type="RefSeq" id="WP_093729894.1">
    <property type="nucleotide sequence ID" value="NZ_FMYW01000004.1"/>
</dbReference>
<evidence type="ECO:0000256" key="3">
    <source>
        <dbReference type="ARBA" id="ARBA00022989"/>
    </source>
</evidence>
<keyword evidence="8" id="KW-1185">Reference proteome</keyword>
<feature type="transmembrane region" description="Helical" evidence="6">
    <location>
        <begin position="65"/>
        <end position="88"/>
    </location>
</feature>
<dbReference type="PROSITE" id="PS01005">
    <property type="entry name" value="FORMATE_NITRITE_TP_1"/>
    <property type="match status" value="1"/>
</dbReference>
<dbReference type="GO" id="GO:0015499">
    <property type="term" value="F:formate transmembrane transporter activity"/>
    <property type="evidence" value="ECO:0007669"/>
    <property type="project" value="TreeGrafter"/>
</dbReference>
<comment type="similarity">
    <text evidence="5">Belongs to the FNT transporter (TC 1.A.16) family.</text>
</comment>
<accession>A0A1G6KG74</accession>
<sequence>MNLFTPAEFTENYAQAGVKKASLPVGKMLLLGMLAGFLIAMGGATASTASHAIPNAGLAKMVSGLLFPFGLAMVILTGAELFTGNVLINISVFEGKTGFGSMLRNWVWVYIGNFCGAILVAAGMAFLGCLNLSGGGFAVSAIKVAAAKNSIPFLTAVGLGFFCNVLVTIGVLISLGSKDTIGRFIGAYMPVAFFVICGFEHSIANMYYVPAGIFAASNPAYQALAVQAGVNLANVSWGSFVMGNLLPVTLGNILGGLAISFIFWYCYGKK</sequence>
<dbReference type="PANTHER" id="PTHR30520:SF6">
    <property type="entry name" value="FORMATE_NITRATE FAMILY TRANSPORTER (EUROFUNG)"/>
    <property type="match status" value="1"/>
</dbReference>
<dbReference type="Pfam" id="PF01226">
    <property type="entry name" value="Form_Nir_trans"/>
    <property type="match status" value="1"/>
</dbReference>
<feature type="transmembrane region" description="Helical" evidence="6">
    <location>
        <begin position="151"/>
        <end position="175"/>
    </location>
</feature>
<gene>
    <name evidence="7" type="ORF">SAMN04487864_104218</name>
</gene>
<dbReference type="AlphaFoldDB" id="A0A1G6KG74"/>
<dbReference type="PANTHER" id="PTHR30520">
    <property type="entry name" value="FORMATE TRANSPORTER-RELATED"/>
    <property type="match status" value="1"/>
</dbReference>
<evidence type="ECO:0000313" key="8">
    <source>
        <dbReference type="Proteomes" id="UP000198943"/>
    </source>
</evidence>
<dbReference type="InterPro" id="IPR000292">
    <property type="entry name" value="For/NO2_transpt"/>
</dbReference>
<keyword evidence="4 6" id="KW-0472">Membrane</keyword>